<evidence type="ECO:0000256" key="1">
    <source>
        <dbReference type="ARBA" id="ARBA00022962"/>
    </source>
</evidence>
<reference evidence="3" key="1">
    <citation type="submission" date="2018-07" db="EMBL/GenBank/DDBJ databases">
        <title>Genome assembly of strain Ka43.</title>
        <authorList>
            <person name="Kukolya J."/>
            <person name="Nagy I."/>
            <person name="Horvath B."/>
            <person name="Toth A."/>
        </authorList>
    </citation>
    <scope>NUCLEOTIDE SEQUENCE</scope>
    <source>
        <strain evidence="3">KB43</strain>
    </source>
</reference>
<protein>
    <submittedName>
        <fullName evidence="3">Class II glutamine amidotransferase</fullName>
    </submittedName>
</protein>
<dbReference type="Proteomes" id="UP000652567">
    <property type="component" value="Unassembled WGS sequence"/>
</dbReference>
<sequence length="271" mass="30506">MCQLLGMNCRLPATIDFSLEGFQARGGLTDEHKDGWGIAFFEEHGCRIFLDHQPAAHSPLLTAIRAQQIKSRNVIAHIRKATYGEVTLRNCHPFKRELWGQSWIFSHNGDLHNFHPVLTGRFTPEGETDSERAFCFIMERMAAAFPKATRDNPPALDDLYSLWQTLADEIAAFGVFNVMLSNGDILFTHCSTNLAYVERSYPFTQVTLIDSDVSLDLNAHNSREDRMVVIATKPLTRNEHWIICEAGESLVFKDGLPLLGSHLHAKKLLAA</sequence>
<comment type="caution">
    <text evidence="3">The sequence shown here is derived from an EMBL/GenBank/DDBJ whole genome shotgun (WGS) entry which is preliminary data.</text>
</comment>
<feature type="domain" description="Glutamine amidotransferase type-2" evidence="2">
    <location>
        <begin position="2"/>
        <end position="271"/>
    </location>
</feature>
<accession>A0A928YT29</accession>
<dbReference type="RefSeq" id="WP_193907778.1">
    <property type="nucleotide sequence ID" value="NZ_PRDL01000001.1"/>
</dbReference>
<dbReference type="InterPro" id="IPR017932">
    <property type="entry name" value="GATase_2_dom"/>
</dbReference>
<dbReference type="InterPro" id="IPR029055">
    <property type="entry name" value="Ntn_hydrolases_N"/>
</dbReference>
<keyword evidence="1 3" id="KW-0315">Glutamine amidotransferase</keyword>
<dbReference type="Pfam" id="PF13230">
    <property type="entry name" value="GATase_4"/>
    <property type="match status" value="1"/>
</dbReference>
<dbReference type="PANTHER" id="PTHR42824">
    <property type="entry name" value="GLUTAMINE AMIDOTRANSFERASE"/>
    <property type="match status" value="1"/>
</dbReference>
<evidence type="ECO:0000259" key="2">
    <source>
        <dbReference type="PROSITE" id="PS51278"/>
    </source>
</evidence>
<dbReference type="PROSITE" id="PS51278">
    <property type="entry name" value="GATASE_TYPE_2"/>
    <property type="match status" value="1"/>
</dbReference>
<dbReference type="PANTHER" id="PTHR42824:SF1">
    <property type="entry name" value="GLUTAMINE AMIDOTRANSFERASE YAFJ-RELATED"/>
    <property type="match status" value="1"/>
</dbReference>
<name>A0A928YT29_9GAMM</name>
<gene>
    <name evidence="3" type="ORF">C4F51_05260</name>
</gene>
<dbReference type="InterPro" id="IPR026869">
    <property type="entry name" value="EgtC-like"/>
</dbReference>
<proteinExistence type="predicted"/>
<dbReference type="CDD" id="cd01908">
    <property type="entry name" value="YafJ"/>
    <property type="match status" value="1"/>
</dbReference>
<dbReference type="Gene3D" id="3.60.20.10">
    <property type="entry name" value="Glutamine Phosphoribosylpyrophosphate, subunit 1, domain 1"/>
    <property type="match status" value="1"/>
</dbReference>
<dbReference type="AlphaFoldDB" id="A0A928YT29"/>
<dbReference type="SUPFAM" id="SSF56235">
    <property type="entry name" value="N-terminal nucleophile aminohydrolases (Ntn hydrolases)"/>
    <property type="match status" value="1"/>
</dbReference>
<dbReference type="EMBL" id="PRDL01000001">
    <property type="protein sequence ID" value="MBE8716594.1"/>
    <property type="molecule type" value="Genomic_DNA"/>
</dbReference>
<keyword evidence="4" id="KW-1185">Reference proteome</keyword>
<organism evidence="3 4">
    <name type="scientific">Cellvibrio polysaccharolyticus</name>
    <dbReference type="NCBI Taxonomy" id="2082724"/>
    <lineage>
        <taxon>Bacteria</taxon>
        <taxon>Pseudomonadati</taxon>
        <taxon>Pseudomonadota</taxon>
        <taxon>Gammaproteobacteria</taxon>
        <taxon>Cellvibrionales</taxon>
        <taxon>Cellvibrionaceae</taxon>
        <taxon>Cellvibrio</taxon>
    </lineage>
</organism>
<evidence type="ECO:0000313" key="3">
    <source>
        <dbReference type="EMBL" id="MBE8716594.1"/>
    </source>
</evidence>
<evidence type="ECO:0000313" key="4">
    <source>
        <dbReference type="Proteomes" id="UP000652567"/>
    </source>
</evidence>